<feature type="transmembrane region" description="Helical" evidence="1">
    <location>
        <begin position="12"/>
        <end position="37"/>
    </location>
</feature>
<protein>
    <submittedName>
        <fullName evidence="2">Uncharacterized protein</fullName>
    </submittedName>
</protein>
<sequence length="38" mass="4155">MKDDEVEGLFAYGWLDLLLAVAILCVFAAVGFFAGYLL</sequence>
<accession>A0A6J7XFU1</accession>
<proteinExistence type="predicted"/>
<evidence type="ECO:0000256" key="1">
    <source>
        <dbReference type="SAM" id="Phobius"/>
    </source>
</evidence>
<reference evidence="2" key="1">
    <citation type="submission" date="2020-05" db="EMBL/GenBank/DDBJ databases">
        <authorList>
            <person name="Chiriac C."/>
            <person name="Salcher M."/>
            <person name="Ghai R."/>
            <person name="Kavagutti S V."/>
        </authorList>
    </citation>
    <scope>NUCLEOTIDE SEQUENCE</scope>
</reference>
<evidence type="ECO:0000313" key="2">
    <source>
        <dbReference type="EMBL" id="CAB5228937.1"/>
    </source>
</evidence>
<keyword evidence="1" id="KW-1133">Transmembrane helix</keyword>
<dbReference type="EMBL" id="LR798396">
    <property type="protein sequence ID" value="CAB5228937.1"/>
    <property type="molecule type" value="Genomic_DNA"/>
</dbReference>
<keyword evidence="1" id="KW-0472">Membrane</keyword>
<organism evidence="2">
    <name type="scientific">uncultured Caudovirales phage</name>
    <dbReference type="NCBI Taxonomy" id="2100421"/>
    <lineage>
        <taxon>Viruses</taxon>
        <taxon>Duplodnaviria</taxon>
        <taxon>Heunggongvirae</taxon>
        <taxon>Uroviricota</taxon>
        <taxon>Caudoviricetes</taxon>
        <taxon>Peduoviridae</taxon>
        <taxon>Maltschvirus</taxon>
        <taxon>Maltschvirus maltsch</taxon>
    </lineage>
</organism>
<keyword evidence="1" id="KW-0812">Transmembrane</keyword>
<gene>
    <name evidence="2" type="ORF">UFOVP1544_57</name>
</gene>
<name>A0A6J7XFU1_9CAUD</name>